<keyword evidence="1" id="KW-0812">Transmembrane</keyword>
<feature type="transmembrane region" description="Helical" evidence="1">
    <location>
        <begin position="6"/>
        <end position="24"/>
    </location>
</feature>
<dbReference type="Proteomes" id="UP000032512">
    <property type="component" value="Unassembled WGS sequence"/>
</dbReference>
<gene>
    <name evidence="2" type="ORF">UB32_00100</name>
</gene>
<accession>A0A0D6ZF77</accession>
<sequence length="61" mass="6960">MKKLDFAVTVIVLSAFIFGLMYFTKGDSISNRDLKFEIASMAILATVSLFTYFGIRRNLHH</sequence>
<protein>
    <submittedName>
        <fullName evidence="2">Uncharacterized protein</fullName>
    </submittedName>
</protein>
<evidence type="ECO:0000256" key="1">
    <source>
        <dbReference type="SAM" id="Phobius"/>
    </source>
</evidence>
<organism evidence="2 3">
    <name type="scientific">Mesobacillus subterraneus</name>
    <dbReference type="NCBI Taxonomy" id="285983"/>
    <lineage>
        <taxon>Bacteria</taxon>
        <taxon>Bacillati</taxon>
        <taxon>Bacillota</taxon>
        <taxon>Bacilli</taxon>
        <taxon>Bacillales</taxon>
        <taxon>Bacillaceae</taxon>
        <taxon>Mesobacillus</taxon>
    </lineage>
</organism>
<dbReference type="AlphaFoldDB" id="A0A0D6ZF77"/>
<reference evidence="2 3" key="1">
    <citation type="submission" date="2015-01" db="EMBL/GenBank/DDBJ databases">
        <title>Draft genome sequences of the supercritical CO2 tolerant bacteria Bacillus subterraneus MITOT1 and Bacillus cereus MIT0214.</title>
        <authorList>
            <person name="Peet K.C."/>
            <person name="Thompson J.R."/>
        </authorList>
    </citation>
    <scope>NUCLEOTIDE SEQUENCE [LARGE SCALE GENOMIC DNA]</scope>
    <source>
        <strain evidence="2 3">MITOT1</strain>
    </source>
</reference>
<feature type="transmembrane region" description="Helical" evidence="1">
    <location>
        <begin position="36"/>
        <end position="55"/>
    </location>
</feature>
<name>A0A0D6ZF77_9BACI</name>
<proteinExistence type="predicted"/>
<dbReference type="OrthoDB" id="2888842at2"/>
<comment type="caution">
    <text evidence="2">The sequence shown here is derived from an EMBL/GenBank/DDBJ whole genome shotgun (WGS) entry which is preliminary data.</text>
</comment>
<keyword evidence="1" id="KW-1133">Transmembrane helix</keyword>
<evidence type="ECO:0000313" key="2">
    <source>
        <dbReference type="EMBL" id="KIY23925.1"/>
    </source>
</evidence>
<keyword evidence="3" id="KW-1185">Reference proteome</keyword>
<dbReference type="RefSeq" id="WP_044390176.1">
    <property type="nucleotide sequence ID" value="NZ_JXIQ01000001.1"/>
</dbReference>
<evidence type="ECO:0000313" key="3">
    <source>
        <dbReference type="Proteomes" id="UP000032512"/>
    </source>
</evidence>
<dbReference type="EMBL" id="JXIQ01000001">
    <property type="protein sequence ID" value="KIY23925.1"/>
    <property type="molecule type" value="Genomic_DNA"/>
</dbReference>
<keyword evidence="1" id="KW-0472">Membrane</keyword>
<dbReference type="PATRIC" id="fig|285983.3.peg.22"/>